<dbReference type="Gene3D" id="3.40.50.720">
    <property type="entry name" value="NAD(P)-binding Rossmann-like Domain"/>
    <property type="match status" value="1"/>
</dbReference>
<sequence>MKSTSCGFAEGCAPSHMLVNGDDADAKDAVGVTIRDIGFEPLAAGGLCTARFVEPFAMVTAKLAYGQPGGPALTYSFEKLHC</sequence>
<evidence type="ECO:0000313" key="1">
    <source>
        <dbReference type="EMBL" id="PUB17323.1"/>
    </source>
</evidence>
<reference evidence="1 2" key="1">
    <citation type="submission" date="2018-04" db="EMBL/GenBank/DDBJ databases">
        <title>Genomic Encyclopedia of Archaeal and Bacterial Type Strains, Phase II (KMG-II): from individual species to whole genera.</title>
        <authorList>
            <person name="Goeker M."/>
        </authorList>
    </citation>
    <scope>NUCLEOTIDE SEQUENCE [LARGE SCALE GENOMIC DNA]</scope>
    <source>
        <strain evidence="1 2">DSM 29955</strain>
    </source>
</reference>
<dbReference type="RefSeq" id="WP_220270419.1">
    <property type="nucleotide sequence ID" value="NZ_QPJP01000002.1"/>
</dbReference>
<evidence type="ECO:0000313" key="2">
    <source>
        <dbReference type="Proteomes" id="UP000244523"/>
    </source>
</evidence>
<name>A0A2T6KM87_9RHOB</name>
<keyword evidence="2" id="KW-1185">Reference proteome</keyword>
<organism evidence="1 2">
    <name type="scientific">Yoonia sediminilitoris</name>
    <dbReference type="NCBI Taxonomy" id="1286148"/>
    <lineage>
        <taxon>Bacteria</taxon>
        <taxon>Pseudomonadati</taxon>
        <taxon>Pseudomonadota</taxon>
        <taxon>Alphaproteobacteria</taxon>
        <taxon>Rhodobacterales</taxon>
        <taxon>Paracoccaceae</taxon>
        <taxon>Yoonia</taxon>
    </lineage>
</organism>
<dbReference type="EMBL" id="QBUD01000002">
    <property type="protein sequence ID" value="PUB17323.1"/>
    <property type="molecule type" value="Genomic_DNA"/>
</dbReference>
<protein>
    <submittedName>
        <fullName evidence="1">Uncharacterized protein</fullName>
    </submittedName>
</protein>
<comment type="caution">
    <text evidence="1">The sequence shown here is derived from an EMBL/GenBank/DDBJ whole genome shotgun (WGS) entry which is preliminary data.</text>
</comment>
<dbReference type="AlphaFoldDB" id="A0A2T6KM87"/>
<accession>A0A2T6KM87</accession>
<dbReference type="Proteomes" id="UP000244523">
    <property type="component" value="Unassembled WGS sequence"/>
</dbReference>
<gene>
    <name evidence="1" type="ORF">C8N45_102335</name>
</gene>
<proteinExistence type="predicted"/>